<comment type="caution">
    <text evidence="6">The sequence shown here is derived from an EMBL/GenBank/DDBJ whole genome shotgun (WGS) entry which is preliminary data.</text>
</comment>
<dbReference type="PRINTS" id="PR01590">
    <property type="entry name" value="HTHFIS"/>
</dbReference>
<dbReference type="PANTHER" id="PTHR32071">
    <property type="entry name" value="TRANSCRIPTIONAL REGULATORY PROTEIN"/>
    <property type="match status" value="1"/>
</dbReference>
<evidence type="ECO:0000313" key="7">
    <source>
        <dbReference type="Proteomes" id="UP001364211"/>
    </source>
</evidence>
<keyword evidence="3" id="KW-0805">Transcription regulation</keyword>
<dbReference type="InterPro" id="IPR009057">
    <property type="entry name" value="Homeodomain-like_sf"/>
</dbReference>
<dbReference type="InterPro" id="IPR002078">
    <property type="entry name" value="Sigma_54_int"/>
</dbReference>
<dbReference type="EMBL" id="JBBJUP010000003">
    <property type="protein sequence ID" value="MEJ8278181.1"/>
    <property type="molecule type" value="Genomic_DNA"/>
</dbReference>
<dbReference type="Proteomes" id="UP001364211">
    <property type="component" value="Unassembled WGS sequence"/>
</dbReference>
<dbReference type="RefSeq" id="WP_340286305.1">
    <property type="nucleotide sequence ID" value="NZ_JBBJUP010000003.1"/>
</dbReference>
<dbReference type="SUPFAM" id="SSF46689">
    <property type="entry name" value="Homeodomain-like"/>
    <property type="match status" value="1"/>
</dbReference>
<feature type="domain" description="Sigma-54 factor interaction" evidence="5">
    <location>
        <begin position="413"/>
        <end position="472"/>
    </location>
</feature>
<proteinExistence type="predicted"/>
<dbReference type="InterPro" id="IPR029016">
    <property type="entry name" value="GAF-like_dom_sf"/>
</dbReference>
<organism evidence="6 7">
    <name type="scientific">Pseudonocardia spirodelae</name>
    <dbReference type="NCBI Taxonomy" id="3133431"/>
    <lineage>
        <taxon>Bacteria</taxon>
        <taxon>Bacillati</taxon>
        <taxon>Actinomycetota</taxon>
        <taxon>Actinomycetes</taxon>
        <taxon>Pseudonocardiales</taxon>
        <taxon>Pseudonocardiaceae</taxon>
        <taxon>Pseudonocardia</taxon>
    </lineage>
</organism>
<keyword evidence="1" id="KW-0547">Nucleotide-binding</keyword>
<dbReference type="InterPro" id="IPR027417">
    <property type="entry name" value="P-loop_NTPase"/>
</dbReference>
<dbReference type="Gene3D" id="3.30.450.40">
    <property type="match status" value="1"/>
</dbReference>
<dbReference type="Pfam" id="PF02954">
    <property type="entry name" value="HTH_8"/>
    <property type="match status" value="1"/>
</dbReference>
<evidence type="ECO:0000256" key="3">
    <source>
        <dbReference type="ARBA" id="ARBA00023015"/>
    </source>
</evidence>
<evidence type="ECO:0000256" key="4">
    <source>
        <dbReference type="ARBA" id="ARBA00023163"/>
    </source>
</evidence>
<dbReference type="Gene3D" id="1.10.10.60">
    <property type="entry name" value="Homeodomain-like"/>
    <property type="match status" value="1"/>
</dbReference>
<reference evidence="6 7" key="1">
    <citation type="submission" date="2024-03" db="EMBL/GenBank/DDBJ databases">
        <title>Draft genome sequence of Pseudonocardia sp. DW16-2.</title>
        <authorList>
            <person name="Duangmal K."/>
        </authorList>
    </citation>
    <scope>NUCLEOTIDE SEQUENCE [LARGE SCALE GENOMIC DNA]</scope>
    <source>
        <strain evidence="6 7">DW16-2</strain>
    </source>
</reference>
<dbReference type="InterPro" id="IPR002197">
    <property type="entry name" value="HTH_Fis"/>
</dbReference>
<name>A0ABU8T3Q0_9PSEU</name>
<dbReference type="Gene3D" id="3.40.50.300">
    <property type="entry name" value="P-loop containing nucleotide triphosphate hydrolases"/>
    <property type="match status" value="1"/>
</dbReference>
<evidence type="ECO:0000259" key="5">
    <source>
        <dbReference type="PROSITE" id="PS50045"/>
    </source>
</evidence>
<keyword evidence="4" id="KW-0804">Transcription</keyword>
<protein>
    <submittedName>
        <fullName evidence="6">Helix-turn-helix domain-containing protein</fullName>
    </submittedName>
</protein>
<evidence type="ECO:0000313" key="6">
    <source>
        <dbReference type="EMBL" id="MEJ8278181.1"/>
    </source>
</evidence>
<dbReference type="PROSITE" id="PS50045">
    <property type="entry name" value="SIGMA54_INTERACT_4"/>
    <property type="match status" value="1"/>
</dbReference>
<evidence type="ECO:0000256" key="2">
    <source>
        <dbReference type="ARBA" id="ARBA00022840"/>
    </source>
</evidence>
<dbReference type="Gene3D" id="1.10.8.60">
    <property type="match status" value="1"/>
</dbReference>
<keyword evidence="2" id="KW-0067">ATP-binding</keyword>
<dbReference type="Pfam" id="PF25601">
    <property type="entry name" value="AAA_lid_14"/>
    <property type="match status" value="1"/>
</dbReference>
<gene>
    <name evidence="6" type="ORF">WJX68_04475</name>
</gene>
<sequence length="552" mass="59251">MQLRPEIDLSWRRAASTGLDPAATVDTHDLAEFDPSSRLRRAAEPVLDVVSEHLRDARYSLILADRDARIVDIRFGQRSLRPRLEAVGAVLGKQFTEATTGTNAIATVTELHHGVAVHGEEHYLESFKRFACYGVPVRDPITRRHAGVLDITCLAEDASPLLRPFLLGAVTEIQDSMLDQAPRLHRRVMAAFERACPRSGGPVVAFGPDLVLANDAATDLLDPVDHAALQALGREHGPSDGQRLVLASGLQVGVLLERIDGGGLLVRLQLTERAAPVPRRPAVRAVRDWHADLRADLGRLRDDHSSVVVRGEPGTGRTTLASQLVAGGAVRVLDGPRLTVARVDEVAAELNATEPAGGPRTLVVDDAHHATDAVAAHLAQVVDDHGLRLIMTTGPGRPTGALAACAARCPGRLDLAPLRAHRDRIPAFASAVMREHSAGVVRLSPGVVRVLAAQDWAGNIRELVTVIAHAHRRRAVGDVTVADLPAGYRQAPTGPITGSLRNAERDAIVRALAGCRGNKVHAARQLGISRTTLYRRVRELHIDPGTIQPPDV</sequence>
<dbReference type="SUPFAM" id="SSF52540">
    <property type="entry name" value="P-loop containing nucleoside triphosphate hydrolases"/>
    <property type="match status" value="1"/>
</dbReference>
<accession>A0ABU8T3Q0</accession>
<keyword evidence="7" id="KW-1185">Reference proteome</keyword>
<dbReference type="SUPFAM" id="SSF55781">
    <property type="entry name" value="GAF domain-like"/>
    <property type="match status" value="1"/>
</dbReference>
<evidence type="ECO:0000256" key="1">
    <source>
        <dbReference type="ARBA" id="ARBA00022741"/>
    </source>
</evidence>
<dbReference type="InterPro" id="IPR058031">
    <property type="entry name" value="AAA_lid_NorR"/>
</dbReference>